<reference evidence="3" key="1">
    <citation type="submission" date="2022-11" db="EMBL/GenBank/DDBJ databases">
        <authorList>
            <person name="Petersen C."/>
        </authorList>
    </citation>
    <scope>NUCLEOTIDE SEQUENCE</scope>
    <source>
        <strain evidence="3">IBT 30069</strain>
    </source>
</reference>
<proteinExistence type="predicted"/>
<dbReference type="Pfam" id="PF11951">
    <property type="entry name" value="Fungal_trans_2"/>
    <property type="match status" value="1"/>
</dbReference>
<comment type="subcellular location">
    <subcellularLocation>
        <location evidence="1">Nucleus</location>
    </subcellularLocation>
</comment>
<accession>A0A9W9FWZ1</accession>
<organism evidence="3 4">
    <name type="scientific">Penicillium angulare</name>
    <dbReference type="NCBI Taxonomy" id="116970"/>
    <lineage>
        <taxon>Eukaryota</taxon>
        <taxon>Fungi</taxon>
        <taxon>Dikarya</taxon>
        <taxon>Ascomycota</taxon>
        <taxon>Pezizomycotina</taxon>
        <taxon>Eurotiomycetes</taxon>
        <taxon>Eurotiomycetidae</taxon>
        <taxon>Eurotiales</taxon>
        <taxon>Aspergillaceae</taxon>
        <taxon>Penicillium</taxon>
    </lineage>
</organism>
<dbReference type="OrthoDB" id="39175at2759"/>
<dbReference type="InterPro" id="IPR021858">
    <property type="entry name" value="Fun_TF"/>
</dbReference>
<dbReference type="GO" id="GO:0003700">
    <property type="term" value="F:DNA-binding transcription factor activity"/>
    <property type="evidence" value="ECO:0007669"/>
    <property type="project" value="TreeGrafter"/>
</dbReference>
<reference evidence="3" key="2">
    <citation type="journal article" date="2023" name="IMA Fungus">
        <title>Comparative genomic study of the Penicillium genus elucidates a diverse pangenome and 15 lateral gene transfer events.</title>
        <authorList>
            <person name="Petersen C."/>
            <person name="Sorensen T."/>
            <person name="Nielsen M.R."/>
            <person name="Sondergaard T.E."/>
            <person name="Sorensen J.L."/>
            <person name="Fitzpatrick D.A."/>
            <person name="Frisvad J.C."/>
            <person name="Nielsen K.L."/>
        </authorList>
    </citation>
    <scope>NUCLEOTIDE SEQUENCE</scope>
    <source>
        <strain evidence="3">IBT 30069</strain>
    </source>
</reference>
<dbReference type="GO" id="GO:0045944">
    <property type="term" value="P:positive regulation of transcription by RNA polymerase II"/>
    <property type="evidence" value="ECO:0007669"/>
    <property type="project" value="TreeGrafter"/>
</dbReference>
<keyword evidence="2" id="KW-0539">Nucleus</keyword>
<dbReference type="PANTHER" id="PTHR37534">
    <property type="entry name" value="TRANSCRIPTIONAL ACTIVATOR PROTEIN UGA3"/>
    <property type="match status" value="1"/>
</dbReference>
<dbReference type="GO" id="GO:0005634">
    <property type="term" value="C:nucleus"/>
    <property type="evidence" value="ECO:0007669"/>
    <property type="project" value="UniProtKB-SubCell"/>
</dbReference>
<evidence type="ECO:0000313" key="3">
    <source>
        <dbReference type="EMBL" id="KAJ5107964.1"/>
    </source>
</evidence>
<protein>
    <submittedName>
        <fullName evidence="3">Fungal-specific transcription factor domain-containing protein</fullName>
    </submittedName>
</protein>
<evidence type="ECO:0000256" key="2">
    <source>
        <dbReference type="ARBA" id="ARBA00023242"/>
    </source>
</evidence>
<comment type="caution">
    <text evidence="3">The sequence shown here is derived from an EMBL/GenBank/DDBJ whole genome shotgun (WGS) entry which is preliminary data.</text>
</comment>
<evidence type="ECO:0000256" key="1">
    <source>
        <dbReference type="ARBA" id="ARBA00004123"/>
    </source>
</evidence>
<name>A0A9W9FWZ1_9EURO</name>
<evidence type="ECO:0000313" key="4">
    <source>
        <dbReference type="Proteomes" id="UP001149165"/>
    </source>
</evidence>
<dbReference type="Proteomes" id="UP001149165">
    <property type="component" value="Unassembled WGS sequence"/>
</dbReference>
<dbReference type="PANTHER" id="PTHR37534:SF11">
    <property type="entry name" value="ZN(II)2CYS6 TRANSCRIPTION FACTOR (EUROFUNG)"/>
    <property type="match status" value="1"/>
</dbReference>
<keyword evidence="4" id="KW-1185">Reference proteome</keyword>
<sequence>MLPSGTSSSAEGSLHNIENSLIPSIDSLSRDWSASGDPFVWQEYENLDALEHGDIPSLRTVSEPYEIANFPCPTYLASSMESCRSVDLNGFSNFPIPSEPNFSMFNGSDGTGLNDLIVSKTSEHQGKENLPRLNFPQLTDLSSFFITTWFTHICPMWSAFDSDMNLNRVIALEALSNNEPMFYSLQSMAACYMVESMPHLASMAKISRQHAAQAIKREMSPCLSAREFERVPVGLVLSLICLGTSLCWSDSKQIGSHFLRQTKTLLQHLNRFSLTLPQKERQGLSFLNNSCFYWDMLCRVVGKEEDIGPRWQIYRDPDPLPSSVPRPWTGVSASAQRLFASAITLCRRFHSREKRAHKVTGSSLRESLQDIDQATRLEQQIVLFRVPGLSDTAITGDISTPSAHLLSVAEAYRLSALLQLYETFEDLGTVDDFDSEEAAGPEEFHASECSRRLMTTFNLLQTLEHIPPNSGSRSIQPMLYVTASTGLRLRCLPSKESSELNPFDEPISIESAGLTQSLSATSLTNWPFLEQDMSLTTDFKISQARHFIMTRLGLLEKSLPSRPIRVAKDLTKEIWNSYDA</sequence>
<dbReference type="GO" id="GO:0000976">
    <property type="term" value="F:transcription cis-regulatory region binding"/>
    <property type="evidence" value="ECO:0007669"/>
    <property type="project" value="TreeGrafter"/>
</dbReference>
<dbReference type="AlphaFoldDB" id="A0A9W9FWZ1"/>
<gene>
    <name evidence="3" type="ORF">N7456_004639</name>
</gene>
<dbReference type="EMBL" id="JAPQKH010000003">
    <property type="protein sequence ID" value="KAJ5107964.1"/>
    <property type="molecule type" value="Genomic_DNA"/>
</dbReference>